<comment type="caution">
    <text evidence="2">The sequence shown here is derived from an EMBL/GenBank/DDBJ whole genome shotgun (WGS) entry which is preliminary data.</text>
</comment>
<dbReference type="EMBL" id="MU853364">
    <property type="protein sequence ID" value="KAK4108260.1"/>
    <property type="molecule type" value="Genomic_DNA"/>
</dbReference>
<gene>
    <name evidence="2" type="ORF">N656DRAFT_801892</name>
</gene>
<reference evidence="2" key="1">
    <citation type="journal article" date="2023" name="Mol. Phylogenet. Evol.">
        <title>Genome-scale phylogeny and comparative genomics of the fungal order Sordariales.</title>
        <authorList>
            <person name="Hensen N."/>
            <person name="Bonometti L."/>
            <person name="Westerberg I."/>
            <person name="Brannstrom I.O."/>
            <person name="Guillou S."/>
            <person name="Cros-Aarteil S."/>
            <person name="Calhoun S."/>
            <person name="Haridas S."/>
            <person name="Kuo A."/>
            <person name="Mondo S."/>
            <person name="Pangilinan J."/>
            <person name="Riley R."/>
            <person name="LaButti K."/>
            <person name="Andreopoulos B."/>
            <person name="Lipzen A."/>
            <person name="Chen C."/>
            <person name="Yan M."/>
            <person name="Daum C."/>
            <person name="Ng V."/>
            <person name="Clum A."/>
            <person name="Steindorff A."/>
            <person name="Ohm R.A."/>
            <person name="Martin F."/>
            <person name="Silar P."/>
            <person name="Natvig D.O."/>
            <person name="Lalanne C."/>
            <person name="Gautier V."/>
            <person name="Ament-Velasquez S.L."/>
            <person name="Kruys A."/>
            <person name="Hutchinson M.I."/>
            <person name="Powell A.J."/>
            <person name="Barry K."/>
            <person name="Miller A.N."/>
            <person name="Grigoriev I.V."/>
            <person name="Debuchy R."/>
            <person name="Gladieux P."/>
            <person name="Hiltunen Thoren M."/>
            <person name="Johannesson H."/>
        </authorList>
    </citation>
    <scope>NUCLEOTIDE SEQUENCE</scope>
    <source>
        <strain evidence="2">CBS 508.74</strain>
    </source>
</reference>
<dbReference type="Proteomes" id="UP001302812">
    <property type="component" value="Unassembled WGS sequence"/>
</dbReference>
<dbReference type="AlphaFoldDB" id="A0AAN6QHC2"/>
<accession>A0AAN6QHC2</accession>
<sequence>MASGHGIFRRRHGMILRASTRARSRPWASLPAEIRLRIIEGVAQQKHAGWASLASVYKEWQFVIAQENFRRLKLRPSCLDDFERLVVRHRHLIRHILLEIEFPRYSCRNCNRDTSVSEINREHLSISSGISKLLRILGAWESAQQRDEALTTGDQLPNGLTLELNAYSPSDSEHWFKNYHFQTEVDDGNNDNDDKYKPHDPAHGWIDGQQVLPPPATAFQRLFPNHPILFDSLQFEDIPPVGSITRLVIPRGLRRSFHSVSLLELLRNMSAVEHLVFEPWRQWDVESRERYDSEQGWVPEFEAARVVDPRIGAAFASRSCDLEQLSVSYMVNAELLQHGSRHRERIDALLYLAGTAALRMPKLRDLAIWDGREGNACAFIYHTDRHYAHVTWRGT</sequence>
<evidence type="ECO:0000313" key="2">
    <source>
        <dbReference type="EMBL" id="KAK4108260.1"/>
    </source>
</evidence>
<name>A0AAN6QHC2_9PEZI</name>
<dbReference type="RefSeq" id="XP_064665830.1">
    <property type="nucleotide sequence ID" value="XM_064818185.1"/>
</dbReference>
<evidence type="ECO:0000259" key="1">
    <source>
        <dbReference type="Pfam" id="PF20183"/>
    </source>
</evidence>
<keyword evidence="3" id="KW-1185">Reference proteome</keyword>
<dbReference type="InterPro" id="IPR046676">
    <property type="entry name" value="DUF6546"/>
</dbReference>
<reference evidence="2" key="2">
    <citation type="submission" date="2023-05" db="EMBL/GenBank/DDBJ databases">
        <authorList>
            <consortium name="Lawrence Berkeley National Laboratory"/>
            <person name="Steindorff A."/>
            <person name="Hensen N."/>
            <person name="Bonometti L."/>
            <person name="Westerberg I."/>
            <person name="Brannstrom I.O."/>
            <person name="Guillou S."/>
            <person name="Cros-Aarteil S."/>
            <person name="Calhoun S."/>
            <person name="Haridas S."/>
            <person name="Kuo A."/>
            <person name="Mondo S."/>
            <person name="Pangilinan J."/>
            <person name="Riley R."/>
            <person name="Labutti K."/>
            <person name="Andreopoulos B."/>
            <person name="Lipzen A."/>
            <person name="Chen C."/>
            <person name="Yanf M."/>
            <person name="Daum C."/>
            <person name="Ng V."/>
            <person name="Clum A."/>
            <person name="Ohm R."/>
            <person name="Martin F."/>
            <person name="Silar P."/>
            <person name="Natvig D."/>
            <person name="Lalanne C."/>
            <person name="Gautier V."/>
            <person name="Ament-Velasquez S.L."/>
            <person name="Kruys A."/>
            <person name="Hutchinson M.I."/>
            <person name="Powell A.J."/>
            <person name="Barry K."/>
            <person name="Miller A.N."/>
            <person name="Grigoriev I.V."/>
            <person name="Debuchy R."/>
            <person name="Gladieux P."/>
            <person name="Thoren M.H."/>
            <person name="Johannesson H."/>
        </authorList>
    </citation>
    <scope>NUCLEOTIDE SEQUENCE</scope>
    <source>
        <strain evidence="2">CBS 508.74</strain>
    </source>
</reference>
<organism evidence="2 3">
    <name type="scientific">Canariomyces notabilis</name>
    <dbReference type="NCBI Taxonomy" id="2074819"/>
    <lineage>
        <taxon>Eukaryota</taxon>
        <taxon>Fungi</taxon>
        <taxon>Dikarya</taxon>
        <taxon>Ascomycota</taxon>
        <taxon>Pezizomycotina</taxon>
        <taxon>Sordariomycetes</taxon>
        <taxon>Sordariomycetidae</taxon>
        <taxon>Sordariales</taxon>
        <taxon>Chaetomiaceae</taxon>
        <taxon>Canariomyces</taxon>
    </lineage>
</organism>
<feature type="domain" description="DUF6546" evidence="1">
    <location>
        <begin position="336"/>
        <end position="395"/>
    </location>
</feature>
<dbReference type="GeneID" id="89942310"/>
<evidence type="ECO:0000313" key="3">
    <source>
        <dbReference type="Proteomes" id="UP001302812"/>
    </source>
</evidence>
<dbReference type="Pfam" id="PF20183">
    <property type="entry name" value="DUF6546"/>
    <property type="match status" value="1"/>
</dbReference>
<proteinExistence type="predicted"/>
<protein>
    <recommendedName>
        <fullName evidence="1">DUF6546 domain-containing protein</fullName>
    </recommendedName>
</protein>